<reference evidence="8" key="1">
    <citation type="journal article" date="2015" name="Proc. Natl. Acad. Sci. U.S.A.">
        <title>Networks of energetic and metabolic interactions define dynamics in microbial communities.</title>
        <authorList>
            <person name="Embree M."/>
            <person name="Liu J.K."/>
            <person name="Al-Bassam M.M."/>
            <person name="Zengler K."/>
        </authorList>
    </citation>
    <scope>NUCLEOTIDE SEQUENCE</scope>
</reference>
<evidence type="ECO:0000256" key="3">
    <source>
        <dbReference type="ARBA" id="ARBA00022679"/>
    </source>
</evidence>
<dbReference type="Gene3D" id="1.10.10.10">
    <property type="entry name" value="Winged helix-like DNA-binding domain superfamily/Winged helix DNA-binding domain"/>
    <property type="match status" value="1"/>
</dbReference>
<organism evidence="8">
    <name type="scientific">hydrocarbon metagenome</name>
    <dbReference type="NCBI Taxonomy" id="938273"/>
    <lineage>
        <taxon>unclassified sequences</taxon>
        <taxon>metagenomes</taxon>
        <taxon>ecological metagenomes</taxon>
    </lineage>
</organism>
<dbReference type="SUPFAM" id="SSF46767">
    <property type="entry name" value="Methylated DNA-protein cysteine methyltransferase, C-terminal domain"/>
    <property type="match status" value="1"/>
</dbReference>
<comment type="catalytic activity">
    <reaction evidence="6">
        <text>a 6-O-methyl-2'-deoxyguanosine in DNA + L-cysteinyl-[protein] = S-methyl-L-cysteinyl-[protein] + a 2'-deoxyguanosine in DNA</text>
        <dbReference type="Rhea" id="RHEA:24000"/>
        <dbReference type="Rhea" id="RHEA-COMP:10131"/>
        <dbReference type="Rhea" id="RHEA-COMP:10132"/>
        <dbReference type="Rhea" id="RHEA-COMP:11367"/>
        <dbReference type="Rhea" id="RHEA-COMP:11368"/>
        <dbReference type="ChEBI" id="CHEBI:29950"/>
        <dbReference type="ChEBI" id="CHEBI:82612"/>
        <dbReference type="ChEBI" id="CHEBI:85445"/>
        <dbReference type="ChEBI" id="CHEBI:85448"/>
        <dbReference type="EC" id="2.1.1.63"/>
    </reaction>
</comment>
<comment type="caution">
    <text evidence="8">The sequence shown here is derived from an EMBL/GenBank/DDBJ whole genome shotgun (WGS) entry which is preliminary data.</text>
</comment>
<feature type="domain" description="Methylated-DNA-[protein]-cysteine S-methyltransferase DNA binding" evidence="7">
    <location>
        <begin position="44"/>
        <end position="119"/>
    </location>
</feature>
<dbReference type="Pfam" id="PF01035">
    <property type="entry name" value="DNA_binding_1"/>
    <property type="match status" value="1"/>
</dbReference>
<dbReference type="InterPro" id="IPR036217">
    <property type="entry name" value="MethylDNA_cys_MeTrfase_DNAb"/>
</dbReference>
<gene>
    <name evidence="8" type="ORF">ASZ90_015300</name>
</gene>
<keyword evidence="2 8" id="KW-0489">Methyltransferase</keyword>
<dbReference type="GO" id="GO:0003908">
    <property type="term" value="F:methylated-DNA-[protein]-cysteine S-methyltransferase activity"/>
    <property type="evidence" value="ECO:0007669"/>
    <property type="project" value="UniProtKB-EC"/>
</dbReference>
<dbReference type="EC" id="2.1.1.63" evidence="8"/>
<accession>A0A0W8F2B2</accession>
<protein>
    <submittedName>
        <fullName evidence="8">Methylated-dna--protein-cysteine methyltransferase</fullName>
        <ecNumber evidence="8">2.1.1.63</ecNumber>
    </submittedName>
</protein>
<dbReference type="AlphaFoldDB" id="A0A0W8F2B2"/>
<keyword evidence="5" id="KW-0234">DNA repair</keyword>
<dbReference type="InterPro" id="IPR014048">
    <property type="entry name" value="MethylDNA_cys_MeTrfase_DNA-bd"/>
</dbReference>
<evidence type="ECO:0000313" key="8">
    <source>
        <dbReference type="EMBL" id="KUG15044.1"/>
    </source>
</evidence>
<dbReference type="GO" id="GO:0006281">
    <property type="term" value="P:DNA repair"/>
    <property type="evidence" value="ECO:0007669"/>
    <property type="project" value="UniProtKB-KW"/>
</dbReference>
<dbReference type="InterPro" id="IPR001497">
    <property type="entry name" value="MethylDNA_cys_MeTrfase_AS"/>
</dbReference>
<keyword evidence="3 8" id="KW-0808">Transferase</keyword>
<keyword evidence="4" id="KW-0227">DNA damage</keyword>
<proteinExistence type="predicted"/>
<evidence type="ECO:0000256" key="2">
    <source>
        <dbReference type="ARBA" id="ARBA00022603"/>
    </source>
</evidence>
<dbReference type="GO" id="GO:0032259">
    <property type="term" value="P:methylation"/>
    <property type="evidence" value="ECO:0007669"/>
    <property type="project" value="UniProtKB-KW"/>
</dbReference>
<evidence type="ECO:0000256" key="4">
    <source>
        <dbReference type="ARBA" id="ARBA00022763"/>
    </source>
</evidence>
<name>A0A0W8F2B2_9ZZZZ</name>
<evidence type="ECO:0000256" key="5">
    <source>
        <dbReference type="ARBA" id="ARBA00023204"/>
    </source>
</evidence>
<evidence type="ECO:0000256" key="6">
    <source>
        <dbReference type="ARBA" id="ARBA00049348"/>
    </source>
</evidence>
<comment type="catalytic activity">
    <reaction evidence="1">
        <text>a 4-O-methyl-thymidine in DNA + L-cysteinyl-[protein] = a thymidine in DNA + S-methyl-L-cysteinyl-[protein]</text>
        <dbReference type="Rhea" id="RHEA:53428"/>
        <dbReference type="Rhea" id="RHEA-COMP:10131"/>
        <dbReference type="Rhea" id="RHEA-COMP:10132"/>
        <dbReference type="Rhea" id="RHEA-COMP:13555"/>
        <dbReference type="Rhea" id="RHEA-COMP:13556"/>
        <dbReference type="ChEBI" id="CHEBI:29950"/>
        <dbReference type="ChEBI" id="CHEBI:82612"/>
        <dbReference type="ChEBI" id="CHEBI:137386"/>
        <dbReference type="ChEBI" id="CHEBI:137387"/>
        <dbReference type="EC" id="2.1.1.63"/>
    </reaction>
</comment>
<dbReference type="NCBIfam" id="TIGR00589">
    <property type="entry name" value="ogt"/>
    <property type="match status" value="1"/>
</dbReference>
<dbReference type="CDD" id="cd06445">
    <property type="entry name" value="ATase"/>
    <property type="match status" value="1"/>
</dbReference>
<sequence length="129" mass="14379">MIYQVRFSRFLLEGPVPVTIGRYLAGKVVDLSVHEPGALPPGEIYARIYEEVRRIPYGETVTYGDIARRAGTSPRVVGQAMRRNMVPLVIPCHRVVSQSGIGGFTPDPAIKEDLLAMERKGKRRSRQTS</sequence>
<dbReference type="PANTHER" id="PTHR10815:SF13">
    <property type="entry name" value="METHYLATED-DNA--PROTEIN-CYSTEINE METHYLTRANSFERASE"/>
    <property type="match status" value="1"/>
</dbReference>
<evidence type="ECO:0000256" key="1">
    <source>
        <dbReference type="ARBA" id="ARBA00001286"/>
    </source>
</evidence>
<dbReference type="PANTHER" id="PTHR10815">
    <property type="entry name" value="METHYLATED-DNA--PROTEIN-CYSTEINE METHYLTRANSFERASE"/>
    <property type="match status" value="1"/>
</dbReference>
<dbReference type="InterPro" id="IPR036388">
    <property type="entry name" value="WH-like_DNA-bd_sf"/>
</dbReference>
<evidence type="ECO:0000259" key="7">
    <source>
        <dbReference type="Pfam" id="PF01035"/>
    </source>
</evidence>
<dbReference type="PROSITE" id="PS00374">
    <property type="entry name" value="MGMT"/>
    <property type="match status" value="1"/>
</dbReference>
<dbReference type="EMBL" id="LNQE01001593">
    <property type="protein sequence ID" value="KUG15044.1"/>
    <property type="molecule type" value="Genomic_DNA"/>
</dbReference>